<gene>
    <name evidence="1" type="ORF">SVUK_LOCUS20064</name>
</gene>
<accession>A0A3P7JNU6</accession>
<protein>
    <submittedName>
        <fullName evidence="1">Uncharacterized protein</fullName>
    </submittedName>
</protein>
<feature type="non-terminal residue" evidence="1">
    <location>
        <position position="114"/>
    </location>
</feature>
<sequence>MNLALISGGGISKIRRPSIRMCNMTDDLKNQTMGTICGECSAEDKQTFTKWAQCPHEGVTKALFVSSDTKGFCYMAGCNDMAVIDDTREDAYRATLIEMYDEKEEELLLSNECT</sequence>
<evidence type="ECO:0000313" key="2">
    <source>
        <dbReference type="Proteomes" id="UP000270094"/>
    </source>
</evidence>
<name>A0A3P7JNU6_STRVU</name>
<reference evidence="1 2" key="1">
    <citation type="submission" date="2018-11" db="EMBL/GenBank/DDBJ databases">
        <authorList>
            <consortium name="Pathogen Informatics"/>
        </authorList>
    </citation>
    <scope>NUCLEOTIDE SEQUENCE [LARGE SCALE GENOMIC DNA]</scope>
</reference>
<dbReference type="AlphaFoldDB" id="A0A3P7JNU6"/>
<dbReference type="OrthoDB" id="5835412at2759"/>
<keyword evidence="2" id="KW-1185">Reference proteome</keyword>
<proteinExistence type="predicted"/>
<dbReference type="Proteomes" id="UP000270094">
    <property type="component" value="Unassembled WGS sequence"/>
</dbReference>
<dbReference type="EMBL" id="UYYB01135856">
    <property type="protein sequence ID" value="VDM85066.1"/>
    <property type="molecule type" value="Genomic_DNA"/>
</dbReference>
<evidence type="ECO:0000313" key="1">
    <source>
        <dbReference type="EMBL" id="VDM85066.1"/>
    </source>
</evidence>
<organism evidence="1 2">
    <name type="scientific">Strongylus vulgaris</name>
    <name type="common">Blood worm</name>
    <dbReference type="NCBI Taxonomy" id="40348"/>
    <lineage>
        <taxon>Eukaryota</taxon>
        <taxon>Metazoa</taxon>
        <taxon>Ecdysozoa</taxon>
        <taxon>Nematoda</taxon>
        <taxon>Chromadorea</taxon>
        <taxon>Rhabditida</taxon>
        <taxon>Rhabditina</taxon>
        <taxon>Rhabditomorpha</taxon>
        <taxon>Strongyloidea</taxon>
        <taxon>Strongylidae</taxon>
        <taxon>Strongylus</taxon>
    </lineage>
</organism>